<dbReference type="Pfam" id="PF12710">
    <property type="entry name" value="HAD"/>
    <property type="match status" value="1"/>
</dbReference>
<comment type="caution">
    <text evidence="1">The sequence shown here is derived from an EMBL/GenBank/DDBJ whole genome shotgun (WGS) entry which is preliminary data.</text>
</comment>
<gene>
    <name evidence="1" type="ORF">ENK37_03545</name>
</gene>
<dbReference type="InterPro" id="IPR023214">
    <property type="entry name" value="HAD_sf"/>
</dbReference>
<proteinExistence type="predicted"/>
<accession>A0A7C4ZFR4</accession>
<name>A0A7C4ZFR4_9DEIN</name>
<dbReference type="AlphaFoldDB" id="A0A7C4ZFR4"/>
<reference evidence="1" key="1">
    <citation type="journal article" date="2020" name="mSystems">
        <title>Genome- and Community-Level Interaction Insights into Carbon Utilization and Element Cycling Functions of Hydrothermarchaeota in Hydrothermal Sediment.</title>
        <authorList>
            <person name="Zhou Z."/>
            <person name="Liu Y."/>
            <person name="Xu W."/>
            <person name="Pan J."/>
            <person name="Luo Z.H."/>
            <person name="Li M."/>
        </authorList>
    </citation>
    <scope>NUCLEOTIDE SEQUENCE [LARGE SCALE GENOMIC DNA]</scope>
    <source>
        <strain evidence="1">HyVt-570</strain>
    </source>
</reference>
<dbReference type="SUPFAM" id="SSF56784">
    <property type="entry name" value="HAD-like"/>
    <property type="match status" value="1"/>
</dbReference>
<dbReference type="Gene3D" id="1.20.1440.100">
    <property type="entry name" value="SG protein - dephosphorylation function"/>
    <property type="match status" value="1"/>
</dbReference>
<dbReference type="EMBL" id="DRPZ01000095">
    <property type="protein sequence ID" value="HGY09118.1"/>
    <property type="molecule type" value="Genomic_DNA"/>
</dbReference>
<dbReference type="Gene3D" id="3.40.50.1000">
    <property type="entry name" value="HAD superfamily/HAD-like"/>
    <property type="match status" value="1"/>
</dbReference>
<dbReference type="GO" id="GO:0016787">
    <property type="term" value="F:hydrolase activity"/>
    <property type="evidence" value="ECO:0007669"/>
    <property type="project" value="UniProtKB-KW"/>
</dbReference>
<dbReference type="InterPro" id="IPR036412">
    <property type="entry name" value="HAD-like_sf"/>
</dbReference>
<organism evidence="1">
    <name type="scientific">Oceanithermus profundus</name>
    <dbReference type="NCBI Taxonomy" id="187137"/>
    <lineage>
        <taxon>Bacteria</taxon>
        <taxon>Thermotogati</taxon>
        <taxon>Deinococcota</taxon>
        <taxon>Deinococci</taxon>
        <taxon>Thermales</taxon>
        <taxon>Thermaceae</taxon>
        <taxon>Oceanithermus</taxon>
    </lineage>
</organism>
<protein>
    <submittedName>
        <fullName evidence="1">HAD family hydrolase</fullName>
    </submittedName>
</protein>
<keyword evidence="1" id="KW-0378">Hydrolase</keyword>
<dbReference type="Proteomes" id="UP000885759">
    <property type="component" value="Unassembled WGS sequence"/>
</dbReference>
<evidence type="ECO:0000313" key="1">
    <source>
        <dbReference type="EMBL" id="HGY09118.1"/>
    </source>
</evidence>
<sequence length="228" mass="25067">MPEEVWVFDVEGTLTTGETWQGVGRWLEQNGRRAAYRRFFLAHLPGAMLAKGGLIDKRRYQNKWMQDLAGLFAGAPEAEVGAMAAWVVDQELWPQQREDVLAELHGGLARGVRVVLASGTYQPVLEAFARRLGPEVEALGTPFVCVDGVCPQNPAGEVNVAAVKARRVREHLGGRAPDRAYGDTASDRYLLELAREAVAVYPDRRLAQLAQERGWRVLSQGSAGGRFG</sequence>